<protein>
    <submittedName>
        <fullName evidence="1">Uncharacterized protein</fullName>
    </submittedName>
</protein>
<accession>H2XLT5</accession>
<organism evidence="1 2">
    <name type="scientific">Ciona intestinalis</name>
    <name type="common">Transparent sea squirt</name>
    <name type="synonym">Ascidia intestinalis</name>
    <dbReference type="NCBI Taxonomy" id="7719"/>
    <lineage>
        <taxon>Eukaryota</taxon>
        <taxon>Metazoa</taxon>
        <taxon>Chordata</taxon>
        <taxon>Tunicata</taxon>
        <taxon>Ascidiacea</taxon>
        <taxon>Phlebobranchia</taxon>
        <taxon>Cionidae</taxon>
        <taxon>Ciona</taxon>
    </lineage>
</organism>
<reference evidence="1" key="3">
    <citation type="submission" date="2025-09" db="UniProtKB">
        <authorList>
            <consortium name="Ensembl"/>
        </authorList>
    </citation>
    <scope>IDENTIFICATION</scope>
</reference>
<dbReference type="HOGENOM" id="CLU_3410578_0_0_1"/>
<sequence length="29" mass="3281">MGKGFFKMADISLIPSHYQFEQAACMILC</sequence>
<name>H2XLT5_CIOIN</name>
<dbReference type="InParanoid" id="H2XLT5"/>
<proteinExistence type="predicted"/>
<keyword evidence="2" id="KW-1185">Reference proteome</keyword>
<dbReference type="Ensembl" id="ENSCINT00000033250.1">
    <property type="protein sequence ID" value="ENSCINP00000030617.1"/>
    <property type="gene ID" value="ENSCING00000022738.1"/>
</dbReference>
<evidence type="ECO:0000313" key="2">
    <source>
        <dbReference type="Proteomes" id="UP000008144"/>
    </source>
</evidence>
<evidence type="ECO:0000313" key="1">
    <source>
        <dbReference type="Ensembl" id="ENSCINP00000030617.1"/>
    </source>
</evidence>
<dbReference type="Proteomes" id="UP000008144">
    <property type="component" value="Unassembled WGS sequence"/>
</dbReference>
<reference evidence="1" key="2">
    <citation type="submission" date="2025-08" db="UniProtKB">
        <authorList>
            <consortium name="Ensembl"/>
        </authorList>
    </citation>
    <scope>IDENTIFICATION</scope>
</reference>
<dbReference type="AlphaFoldDB" id="H2XLT5"/>
<reference evidence="2" key="1">
    <citation type="journal article" date="2002" name="Science">
        <title>The draft genome of Ciona intestinalis: insights into chordate and vertebrate origins.</title>
        <authorList>
            <person name="Dehal P."/>
            <person name="Satou Y."/>
            <person name="Campbell R.K."/>
            <person name="Chapman J."/>
            <person name="Degnan B."/>
            <person name="De Tomaso A."/>
            <person name="Davidson B."/>
            <person name="Di Gregorio A."/>
            <person name="Gelpke M."/>
            <person name="Goodstein D.M."/>
            <person name="Harafuji N."/>
            <person name="Hastings K.E."/>
            <person name="Ho I."/>
            <person name="Hotta K."/>
            <person name="Huang W."/>
            <person name="Kawashima T."/>
            <person name="Lemaire P."/>
            <person name="Martinez D."/>
            <person name="Meinertzhagen I.A."/>
            <person name="Necula S."/>
            <person name="Nonaka M."/>
            <person name="Putnam N."/>
            <person name="Rash S."/>
            <person name="Saiga H."/>
            <person name="Satake M."/>
            <person name="Terry A."/>
            <person name="Yamada L."/>
            <person name="Wang H.G."/>
            <person name="Awazu S."/>
            <person name="Azumi K."/>
            <person name="Boore J."/>
            <person name="Branno M."/>
            <person name="Chin-Bow S."/>
            <person name="DeSantis R."/>
            <person name="Doyle S."/>
            <person name="Francino P."/>
            <person name="Keys D.N."/>
            <person name="Haga S."/>
            <person name="Hayashi H."/>
            <person name="Hino K."/>
            <person name="Imai K.S."/>
            <person name="Inaba K."/>
            <person name="Kano S."/>
            <person name="Kobayashi K."/>
            <person name="Kobayashi M."/>
            <person name="Lee B.I."/>
            <person name="Makabe K.W."/>
            <person name="Manohar C."/>
            <person name="Matassi G."/>
            <person name="Medina M."/>
            <person name="Mochizuki Y."/>
            <person name="Mount S."/>
            <person name="Morishita T."/>
            <person name="Miura S."/>
            <person name="Nakayama A."/>
            <person name="Nishizaka S."/>
            <person name="Nomoto H."/>
            <person name="Ohta F."/>
            <person name="Oishi K."/>
            <person name="Rigoutsos I."/>
            <person name="Sano M."/>
            <person name="Sasaki A."/>
            <person name="Sasakura Y."/>
            <person name="Shoguchi E."/>
            <person name="Shin-i T."/>
            <person name="Spagnuolo A."/>
            <person name="Stainier D."/>
            <person name="Suzuki M.M."/>
            <person name="Tassy O."/>
            <person name="Takatori N."/>
            <person name="Tokuoka M."/>
            <person name="Yagi K."/>
            <person name="Yoshizaki F."/>
            <person name="Wada S."/>
            <person name="Zhang C."/>
            <person name="Hyatt P.D."/>
            <person name="Larimer F."/>
            <person name="Detter C."/>
            <person name="Doggett N."/>
            <person name="Glavina T."/>
            <person name="Hawkins T."/>
            <person name="Richardson P."/>
            <person name="Lucas S."/>
            <person name="Kohara Y."/>
            <person name="Levine M."/>
            <person name="Satoh N."/>
            <person name="Rokhsar D.S."/>
        </authorList>
    </citation>
    <scope>NUCLEOTIDE SEQUENCE [LARGE SCALE GENOMIC DNA]</scope>
</reference>